<dbReference type="AlphaFoldDB" id="A0A934KKV3"/>
<dbReference type="InterPro" id="IPR024344">
    <property type="entry name" value="MDMPI_metal-binding"/>
</dbReference>
<dbReference type="Pfam" id="PF11716">
    <property type="entry name" value="MDMPI_N"/>
    <property type="match status" value="1"/>
</dbReference>
<organism evidence="2 3">
    <name type="scientific">Candidatus Amunia macphersoniae</name>
    <dbReference type="NCBI Taxonomy" id="3127014"/>
    <lineage>
        <taxon>Bacteria</taxon>
        <taxon>Bacillati</taxon>
        <taxon>Candidatus Dormiibacterota</taxon>
        <taxon>Candidatus Dormibacteria</taxon>
        <taxon>Candidatus Aeolococcales</taxon>
        <taxon>Candidatus Aeolococcaceae</taxon>
        <taxon>Candidatus Amunia</taxon>
    </lineage>
</organism>
<dbReference type="Gene3D" id="1.20.120.450">
    <property type="entry name" value="dinb family like domain"/>
    <property type="match status" value="1"/>
</dbReference>
<dbReference type="SUPFAM" id="SSF109854">
    <property type="entry name" value="DinB/YfiT-like putative metalloenzymes"/>
    <property type="match status" value="1"/>
</dbReference>
<comment type="caution">
    <text evidence="2">The sequence shown here is derived from an EMBL/GenBank/DDBJ whole genome shotgun (WGS) entry which is preliminary data.</text>
</comment>
<keyword evidence="2" id="KW-0413">Isomerase</keyword>
<protein>
    <submittedName>
        <fullName evidence="2">Maleylpyruvate isomerase N-terminal domain-containing protein</fullName>
    </submittedName>
</protein>
<reference evidence="2 3" key="1">
    <citation type="submission" date="2020-10" db="EMBL/GenBank/DDBJ databases">
        <title>Ca. Dormibacterota MAGs.</title>
        <authorList>
            <person name="Montgomery K."/>
        </authorList>
    </citation>
    <scope>NUCLEOTIDE SEQUENCE [LARGE SCALE GENOMIC DNA]</scope>
    <source>
        <strain evidence="2">Mitchell_Peninsula_5</strain>
    </source>
</reference>
<evidence type="ECO:0000313" key="2">
    <source>
        <dbReference type="EMBL" id="MBJ7609567.1"/>
    </source>
</evidence>
<dbReference type="GO" id="GO:0046872">
    <property type="term" value="F:metal ion binding"/>
    <property type="evidence" value="ECO:0007669"/>
    <property type="project" value="InterPro"/>
</dbReference>
<dbReference type="GO" id="GO:0016853">
    <property type="term" value="F:isomerase activity"/>
    <property type="evidence" value="ECO:0007669"/>
    <property type="project" value="UniProtKB-KW"/>
</dbReference>
<sequence length="214" mass="22427">MGAPSESRLVFLAAAAAARDVLSEPAVAEHWADQSALARMSVGAVAGHLARAAFTVSEYLKAEPPPAARPTASAPEYFGAVLGDADLDSPLHAGVRARSEAAAADGWAALVKRFDETVRDLEKSLQDEPAERHLAVAGGIAMLLDDYLVTRVVELAVHTDDLAVSAGLDVLPSPGTDVAVSALVDTARLRHGPTAELRALARRERDEVNALRVV</sequence>
<dbReference type="InterPro" id="IPR034660">
    <property type="entry name" value="DinB/YfiT-like"/>
</dbReference>
<evidence type="ECO:0000313" key="3">
    <source>
        <dbReference type="Proteomes" id="UP000614410"/>
    </source>
</evidence>
<proteinExistence type="predicted"/>
<feature type="domain" description="Mycothiol-dependent maleylpyruvate isomerase metal-binding" evidence="1">
    <location>
        <begin position="13"/>
        <end position="163"/>
    </location>
</feature>
<dbReference type="Proteomes" id="UP000614410">
    <property type="component" value="Unassembled WGS sequence"/>
</dbReference>
<evidence type="ECO:0000259" key="1">
    <source>
        <dbReference type="Pfam" id="PF11716"/>
    </source>
</evidence>
<gene>
    <name evidence="2" type="ORF">JF887_09100</name>
</gene>
<name>A0A934KKV3_9BACT</name>
<accession>A0A934KKV3</accession>
<dbReference type="EMBL" id="JAEKNN010000047">
    <property type="protein sequence ID" value="MBJ7609567.1"/>
    <property type="molecule type" value="Genomic_DNA"/>
</dbReference>